<dbReference type="EMBL" id="JBICCN010000118">
    <property type="protein sequence ID" value="KAL3092569.1"/>
    <property type="molecule type" value="Genomic_DNA"/>
</dbReference>
<gene>
    <name evidence="2" type="ORF">niasHS_007778</name>
</gene>
<sequence length="255" mass="28168">MARASPLFLHLFIIFVLNIGHFAAGLKCKQGYEMQQYGISKIEKGECLSQNDKYCLVVNCTKAQGAADKKSNLTSILWLCADEQNAEKCAETYEKNGLCQCQYGEEGIDHGNEQFLVVSTPPPVPSSEKVVRCKYGMIYENKLGVAVRTICDEGYHYCFAANITKKASGQFFAVGWGCSKSDDAASCTEIEQIVKSKLSNTDLSCECRFGDREVSDHHHHGNGQHGQLKSRPLCCSLPTVFRFEAGEVPMPKLTA</sequence>
<protein>
    <submittedName>
        <fullName evidence="2">Uncharacterized protein</fullName>
    </submittedName>
</protein>
<dbReference type="AlphaFoldDB" id="A0ABD2JPP2"/>
<dbReference type="Proteomes" id="UP001620645">
    <property type="component" value="Unassembled WGS sequence"/>
</dbReference>
<keyword evidence="3" id="KW-1185">Reference proteome</keyword>
<feature type="signal peptide" evidence="1">
    <location>
        <begin position="1"/>
        <end position="25"/>
    </location>
</feature>
<name>A0ABD2JPP2_HETSC</name>
<keyword evidence="1" id="KW-0732">Signal</keyword>
<evidence type="ECO:0000313" key="3">
    <source>
        <dbReference type="Proteomes" id="UP001620645"/>
    </source>
</evidence>
<accession>A0ABD2JPP2</accession>
<evidence type="ECO:0000256" key="1">
    <source>
        <dbReference type="SAM" id="SignalP"/>
    </source>
</evidence>
<reference evidence="2 3" key="1">
    <citation type="submission" date="2024-10" db="EMBL/GenBank/DDBJ databases">
        <authorList>
            <person name="Kim D."/>
        </authorList>
    </citation>
    <scope>NUCLEOTIDE SEQUENCE [LARGE SCALE GENOMIC DNA]</scope>
    <source>
        <strain evidence="2">Taebaek</strain>
    </source>
</reference>
<feature type="chain" id="PRO_5044897045" evidence="1">
    <location>
        <begin position="26"/>
        <end position="255"/>
    </location>
</feature>
<comment type="caution">
    <text evidence="2">The sequence shown here is derived from an EMBL/GenBank/DDBJ whole genome shotgun (WGS) entry which is preliminary data.</text>
</comment>
<organism evidence="2 3">
    <name type="scientific">Heterodera schachtii</name>
    <name type="common">Sugarbeet cyst nematode worm</name>
    <name type="synonym">Tylenchus schachtii</name>
    <dbReference type="NCBI Taxonomy" id="97005"/>
    <lineage>
        <taxon>Eukaryota</taxon>
        <taxon>Metazoa</taxon>
        <taxon>Ecdysozoa</taxon>
        <taxon>Nematoda</taxon>
        <taxon>Chromadorea</taxon>
        <taxon>Rhabditida</taxon>
        <taxon>Tylenchina</taxon>
        <taxon>Tylenchomorpha</taxon>
        <taxon>Tylenchoidea</taxon>
        <taxon>Heteroderidae</taxon>
        <taxon>Heteroderinae</taxon>
        <taxon>Heterodera</taxon>
    </lineage>
</organism>
<evidence type="ECO:0000313" key="2">
    <source>
        <dbReference type="EMBL" id="KAL3092569.1"/>
    </source>
</evidence>
<proteinExistence type="predicted"/>